<dbReference type="RefSeq" id="WP_382210407.1">
    <property type="nucleotide sequence ID" value="NZ_JBHSZH010000005.1"/>
</dbReference>
<dbReference type="Proteomes" id="UP001596407">
    <property type="component" value="Unassembled WGS sequence"/>
</dbReference>
<proteinExistence type="predicted"/>
<evidence type="ECO:0000259" key="4">
    <source>
        <dbReference type="Pfam" id="PF04967"/>
    </source>
</evidence>
<dbReference type="PANTHER" id="PTHR34236:SF1">
    <property type="entry name" value="DIMETHYL SULFOXIDE REDUCTASE TRANSCRIPTIONAL ACTIVATOR"/>
    <property type="match status" value="1"/>
</dbReference>
<keyword evidence="1" id="KW-0805">Transcription regulation</keyword>
<accession>A0ABD5WPE0</accession>
<feature type="region of interest" description="Disordered" evidence="3">
    <location>
        <begin position="86"/>
        <end position="112"/>
    </location>
</feature>
<reference evidence="5 6" key="1">
    <citation type="journal article" date="2019" name="Int. J. Syst. Evol. Microbiol.">
        <title>The Global Catalogue of Microorganisms (GCM) 10K type strain sequencing project: providing services to taxonomists for standard genome sequencing and annotation.</title>
        <authorList>
            <consortium name="The Broad Institute Genomics Platform"/>
            <consortium name="The Broad Institute Genome Sequencing Center for Infectious Disease"/>
            <person name="Wu L."/>
            <person name="Ma J."/>
        </authorList>
    </citation>
    <scope>NUCLEOTIDE SEQUENCE [LARGE SCALE GENOMIC DNA]</scope>
    <source>
        <strain evidence="5 6">DT72</strain>
    </source>
</reference>
<dbReference type="InterPro" id="IPR007050">
    <property type="entry name" value="HTH_bacterioopsin"/>
</dbReference>
<evidence type="ECO:0000256" key="2">
    <source>
        <dbReference type="ARBA" id="ARBA00023163"/>
    </source>
</evidence>
<dbReference type="PANTHER" id="PTHR34236">
    <property type="entry name" value="DIMETHYL SULFOXIDE REDUCTASE TRANSCRIPTIONAL ACTIVATOR"/>
    <property type="match status" value="1"/>
</dbReference>
<evidence type="ECO:0000256" key="1">
    <source>
        <dbReference type="ARBA" id="ARBA00023015"/>
    </source>
</evidence>
<evidence type="ECO:0000313" key="5">
    <source>
        <dbReference type="EMBL" id="MFC7080933.1"/>
    </source>
</evidence>
<dbReference type="SUPFAM" id="SSF88659">
    <property type="entry name" value="Sigma3 and sigma4 domains of RNA polymerase sigma factors"/>
    <property type="match status" value="1"/>
</dbReference>
<protein>
    <submittedName>
        <fullName evidence="5">Helix-turn-helix domain-containing protein</fullName>
    </submittedName>
</protein>
<keyword evidence="2" id="KW-0804">Transcription</keyword>
<dbReference type="InterPro" id="IPR013324">
    <property type="entry name" value="RNA_pol_sigma_r3/r4-like"/>
</dbReference>
<dbReference type="Pfam" id="PF04967">
    <property type="entry name" value="HTH_10"/>
    <property type="match status" value="1"/>
</dbReference>
<sequence>MTDEGDERHGLTFDLRKLYAADEQGGDSLGLTDRQYEALRTATEMGYFEVPCRVELEDIADALGVSRQSVSERLRRATEALVRATIYHDSEMPDGETTDRETNDDEAPENDG</sequence>
<dbReference type="AlphaFoldDB" id="A0ABD5WPE0"/>
<feature type="compositionally biased region" description="Basic and acidic residues" evidence="3">
    <location>
        <begin position="86"/>
        <end position="101"/>
    </location>
</feature>
<comment type="caution">
    <text evidence="5">The sequence shown here is derived from an EMBL/GenBank/DDBJ whole genome shotgun (WGS) entry which is preliminary data.</text>
</comment>
<dbReference type="EMBL" id="JBHSZH010000005">
    <property type="protein sequence ID" value="MFC7080933.1"/>
    <property type="molecule type" value="Genomic_DNA"/>
</dbReference>
<evidence type="ECO:0000256" key="3">
    <source>
        <dbReference type="SAM" id="MobiDB-lite"/>
    </source>
</evidence>
<evidence type="ECO:0000313" key="6">
    <source>
        <dbReference type="Proteomes" id="UP001596407"/>
    </source>
</evidence>
<organism evidence="5 6">
    <name type="scientific">Halorussus caseinilyticus</name>
    <dbReference type="NCBI Taxonomy" id="3034025"/>
    <lineage>
        <taxon>Archaea</taxon>
        <taxon>Methanobacteriati</taxon>
        <taxon>Methanobacteriota</taxon>
        <taxon>Stenosarchaea group</taxon>
        <taxon>Halobacteria</taxon>
        <taxon>Halobacteriales</taxon>
        <taxon>Haladaptataceae</taxon>
        <taxon>Halorussus</taxon>
    </lineage>
</organism>
<feature type="compositionally biased region" description="Acidic residues" evidence="3">
    <location>
        <begin position="102"/>
        <end position="112"/>
    </location>
</feature>
<gene>
    <name evidence="5" type="ORF">ACFQJ6_13290</name>
</gene>
<feature type="domain" description="HTH bat-type" evidence="4">
    <location>
        <begin position="31"/>
        <end position="82"/>
    </location>
</feature>
<keyword evidence="6" id="KW-1185">Reference proteome</keyword>
<name>A0ABD5WPE0_9EURY</name>